<feature type="region of interest" description="Disordered" evidence="7">
    <location>
        <begin position="234"/>
        <end position="294"/>
    </location>
</feature>
<dbReference type="PANTHER" id="PTHR30471">
    <property type="entry name" value="DNA REPAIR PROTEIN RADC"/>
    <property type="match status" value="1"/>
</dbReference>
<dbReference type="EMBL" id="JAVRHS010000004">
    <property type="protein sequence ID" value="MDT0575957.1"/>
    <property type="molecule type" value="Genomic_DNA"/>
</dbReference>
<dbReference type="Pfam" id="PF13541">
    <property type="entry name" value="ChlI"/>
    <property type="match status" value="1"/>
</dbReference>
<dbReference type="SUPFAM" id="SSF47781">
    <property type="entry name" value="RuvA domain 2-like"/>
    <property type="match status" value="1"/>
</dbReference>
<keyword evidence="10" id="KW-1185">Reference proteome</keyword>
<dbReference type="Gene3D" id="1.10.150.20">
    <property type="entry name" value="5' to 3' exonuclease, C-terminal subdomain"/>
    <property type="match status" value="1"/>
</dbReference>
<comment type="caution">
    <text evidence="9">The sequence shown here is derived from an EMBL/GenBank/DDBJ whole genome shotgun (WGS) entry which is preliminary data.</text>
</comment>
<gene>
    <name evidence="9" type="primary">radC</name>
    <name evidence="9" type="ORF">RM533_07135</name>
</gene>
<dbReference type="InterPro" id="IPR037518">
    <property type="entry name" value="MPN"/>
</dbReference>
<feature type="region of interest" description="Disordered" evidence="7">
    <location>
        <begin position="185"/>
        <end position="221"/>
    </location>
</feature>
<accession>A0ABU2ZKL6</accession>
<dbReference type="InterPro" id="IPR010994">
    <property type="entry name" value="RuvA_2-like"/>
</dbReference>
<dbReference type="Gene3D" id="3.30.230.10">
    <property type="match status" value="1"/>
</dbReference>
<dbReference type="PROSITE" id="PS01302">
    <property type="entry name" value="UPF0758"/>
    <property type="match status" value="1"/>
</dbReference>
<dbReference type="InterPro" id="IPR020568">
    <property type="entry name" value="Ribosomal_Su5_D2-typ_SF"/>
</dbReference>
<proteinExistence type="inferred from homology"/>
<name>A0ABU2ZKL6_9SPHN</name>
<dbReference type="PROSITE" id="PS50249">
    <property type="entry name" value="MPN"/>
    <property type="match status" value="1"/>
</dbReference>
<evidence type="ECO:0000313" key="10">
    <source>
        <dbReference type="Proteomes" id="UP001259803"/>
    </source>
</evidence>
<evidence type="ECO:0000256" key="5">
    <source>
        <dbReference type="ARBA" id="ARBA00023049"/>
    </source>
</evidence>
<evidence type="ECO:0000256" key="3">
    <source>
        <dbReference type="ARBA" id="ARBA00022801"/>
    </source>
</evidence>
<keyword evidence="1" id="KW-0645">Protease</keyword>
<protein>
    <submittedName>
        <fullName evidence="9">DNA repair protein RadC</fullName>
    </submittedName>
</protein>
<keyword evidence="5" id="KW-0482">Metalloprotease</keyword>
<comment type="similarity">
    <text evidence="6">Belongs to the UPF0758 family.</text>
</comment>
<dbReference type="NCBIfam" id="NF000642">
    <property type="entry name" value="PRK00024.1"/>
    <property type="match status" value="1"/>
</dbReference>
<evidence type="ECO:0000256" key="7">
    <source>
        <dbReference type="SAM" id="MobiDB-lite"/>
    </source>
</evidence>
<dbReference type="SUPFAM" id="SSF54211">
    <property type="entry name" value="Ribosomal protein S5 domain 2-like"/>
    <property type="match status" value="1"/>
</dbReference>
<dbReference type="CDD" id="cd08071">
    <property type="entry name" value="MPN_DUF2466"/>
    <property type="match status" value="1"/>
</dbReference>
<keyword evidence="3" id="KW-0378">Hydrolase</keyword>
<dbReference type="Proteomes" id="UP001259803">
    <property type="component" value="Unassembled WGS sequence"/>
</dbReference>
<dbReference type="InterPro" id="IPR014721">
    <property type="entry name" value="Ribsml_uS5_D2-typ_fold_subgr"/>
</dbReference>
<evidence type="ECO:0000256" key="6">
    <source>
        <dbReference type="RuleBase" id="RU003797"/>
    </source>
</evidence>
<evidence type="ECO:0000256" key="4">
    <source>
        <dbReference type="ARBA" id="ARBA00022833"/>
    </source>
</evidence>
<dbReference type="NCBIfam" id="TIGR00608">
    <property type="entry name" value="radc"/>
    <property type="match status" value="1"/>
</dbReference>
<dbReference type="Pfam" id="PF04002">
    <property type="entry name" value="RadC"/>
    <property type="match status" value="1"/>
</dbReference>
<dbReference type="InterPro" id="IPR025657">
    <property type="entry name" value="RadC_JAB"/>
</dbReference>
<evidence type="ECO:0000256" key="2">
    <source>
        <dbReference type="ARBA" id="ARBA00022723"/>
    </source>
</evidence>
<evidence type="ECO:0000256" key="1">
    <source>
        <dbReference type="ARBA" id="ARBA00022670"/>
    </source>
</evidence>
<sequence length="512" mass="54530">MTALVWTIACTGQEAHLIEVQCRLSFGLPAFHLTGLPEQAAADTCRRVRVALASAGLALPAKRIKVHLPPEGLVKEGSHYDLPVALALLSAMRAGDLARLSGCVALGELDLNGRLLPADCITSAANIALEAKASLICPASQAQEAYAIIGEGLVPAPDLLSVIKHLNGRQQLSLASLREPAITPAAQSADADAGHHLAVPPNADQPVSGVAEPFSDLQLNDRPDLGRRALLQAGAQHGDGRQEHAARGVNRAAHAHSGAQMDEDPDAWRSRMPANVPGDHAAPGKRPAADHPGIGHRARLRKRLIEGDIDALADYEVIEFLLFAAFRRRDTKPLAKTLIKRFGSLAGVLNADAKALVLVPGVGDMTIGALKIARVAARQLARSQVVNKPVLKSWPALIDYLQLDMGHLTRERVRVLYLTTGLELVKDELISEGSIAEAQIHPREVMHRAFDLGAAALILVHNHPSGSLEPSKADITITNRIAEAGRLVNITVVDHIIISSQGHVSLKQMGLI</sequence>
<keyword evidence="2" id="KW-0479">Metal-binding</keyword>
<dbReference type="Gene3D" id="3.40.140.10">
    <property type="entry name" value="Cytidine Deaminase, domain 2"/>
    <property type="match status" value="1"/>
</dbReference>
<evidence type="ECO:0000259" key="8">
    <source>
        <dbReference type="PROSITE" id="PS50249"/>
    </source>
</evidence>
<dbReference type="PANTHER" id="PTHR30471:SF3">
    <property type="entry name" value="UPF0758 PROTEIN YEES-RELATED"/>
    <property type="match status" value="1"/>
</dbReference>
<feature type="domain" description="MPN" evidence="8">
    <location>
        <begin position="390"/>
        <end position="512"/>
    </location>
</feature>
<dbReference type="InterPro" id="IPR020891">
    <property type="entry name" value="UPF0758_CS"/>
</dbReference>
<organism evidence="9 10">
    <name type="scientific">Croceicoccus esteveae</name>
    <dbReference type="NCBI Taxonomy" id="3075597"/>
    <lineage>
        <taxon>Bacteria</taxon>
        <taxon>Pseudomonadati</taxon>
        <taxon>Pseudomonadota</taxon>
        <taxon>Alphaproteobacteria</taxon>
        <taxon>Sphingomonadales</taxon>
        <taxon>Erythrobacteraceae</taxon>
        <taxon>Croceicoccus</taxon>
    </lineage>
</organism>
<evidence type="ECO:0000313" key="9">
    <source>
        <dbReference type="EMBL" id="MDT0575957.1"/>
    </source>
</evidence>
<keyword evidence="4" id="KW-0862">Zinc</keyword>
<dbReference type="RefSeq" id="WP_311340537.1">
    <property type="nucleotide sequence ID" value="NZ_JAVRHS010000004.1"/>
</dbReference>
<dbReference type="InterPro" id="IPR001405">
    <property type="entry name" value="UPF0758"/>
</dbReference>
<reference evidence="9 10" key="1">
    <citation type="submission" date="2023-09" db="EMBL/GenBank/DDBJ databases">
        <authorList>
            <person name="Rey-Velasco X."/>
        </authorList>
    </citation>
    <scope>NUCLEOTIDE SEQUENCE [LARGE SCALE GENOMIC DNA]</scope>
    <source>
        <strain evidence="9 10">F390</strain>
    </source>
</reference>